<evidence type="ECO:0000256" key="3">
    <source>
        <dbReference type="ARBA" id="ARBA00022448"/>
    </source>
</evidence>
<evidence type="ECO:0000259" key="10">
    <source>
        <dbReference type="PROSITE" id="PS50928"/>
    </source>
</evidence>
<dbReference type="Pfam" id="PF00528">
    <property type="entry name" value="BPD_transp_1"/>
    <property type="match status" value="1"/>
</dbReference>
<evidence type="ECO:0000313" key="11">
    <source>
        <dbReference type="EMBL" id="UYP46190.1"/>
    </source>
</evidence>
<dbReference type="EMBL" id="CP104013">
    <property type="protein sequence ID" value="UYP46190.1"/>
    <property type="molecule type" value="Genomic_DNA"/>
</dbReference>
<organism evidence="11 12">
    <name type="scientific">Candidatus Lokiarchaeum ossiferum</name>
    <dbReference type="NCBI Taxonomy" id="2951803"/>
    <lineage>
        <taxon>Archaea</taxon>
        <taxon>Promethearchaeati</taxon>
        <taxon>Promethearchaeota</taxon>
        <taxon>Promethearchaeia</taxon>
        <taxon>Promethearchaeales</taxon>
        <taxon>Promethearchaeaceae</taxon>
        <taxon>Candidatus Lokiarchaeum</taxon>
    </lineage>
</organism>
<evidence type="ECO:0000256" key="2">
    <source>
        <dbReference type="ARBA" id="ARBA00010072"/>
    </source>
</evidence>
<feature type="transmembrane region" description="Helical" evidence="9">
    <location>
        <begin position="271"/>
        <end position="291"/>
    </location>
</feature>
<feature type="transmembrane region" description="Helical" evidence="9">
    <location>
        <begin position="98"/>
        <end position="122"/>
    </location>
</feature>
<accession>A0ABY6HS04</accession>
<name>A0ABY6HS04_9ARCH</name>
<dbReference type="InterPro" id="IPR043429">
    <property type="entry name" value="ArtM/GltK/GlnP/TcyL/YhdX-like"/>
</dbReference>
<feature type="transmembrane region" description="Helical" evidence="9">
    <location>
        <begin position="31"/>
        <end position="52"/>
    </location>
</feature>
<dbReference type="Gene3D" id="1.10.3720.10">
    <property type="entry name" value="MetI-like"/>
    <property type="match status" value="1"/>
</dbReference>
<keyword evidence="3 9" id="KW-0813">Transport</keyword>
<dbReference type="InterPro" id="IPR035906">
    <property type="entry name" value="MetI-like_sf"/>
</dbReference>
<feature type="domain" description="ABC transmembrane type-1" evidence="10">
    <location>
        <begin position="96"/>
        <end position="295"/>
    </location>
</feature>
<dbReference type="PANTHER" id="PTHR30614:SF20">
    <property type="entry name" value="GLUTAMINE TRANSPORT SYSTEM PERMEASE PROTEIN GLNP"/>
    <property type="match status" value="1"/>
</dbReference>
<keyword evidence="6" id="KW-0029">Amino-acid transport</keyword>
<comment type="subcellular location">
    <subcellularLocation>
        <location evidence="1 9">Cell membrane</location>
        <topology evidence="1 9">Multi-pass membrane protein</topology>
    </subcellularLocation>
</comment>
<keyword evidence="8 9" id="KW-0472">Membrane</keyword>
<keyword evidence="5 9" id="KW-0812">Transmembrane</keyword>
<evidence type="ECO:0000313" key="12">
    <source>
        <dbReference type="Proteomes" id="UP001208689"/>
    </source>
</evidence>
<dbReference type="InterPro" id="IPR010065">
    <property type="entry name" value="AA_ABC_transptr_permease_3TM"/>
</dbReference>
<sequence>MTENFTHNEHDKENTPILIFLKKIRPTRKNFGWWFLTLILLIIIYGIIRSWIIPSAMYFDPFISIFELFLKIFGFSSLGDLDWRLPAITRRLAAALPLTIFISLISVVIGFFIAALLAVILVSKSKLYGLRQIAQIYIDFFRSTPLLVQILLVYFGLPGWMIDGIRNLNIQYLTTEIYAGTLALALNTAAYQAEIIRGGILAIPSGQSEAARGLGLTSLQTMRHVVLPQAIRIIVPPLTNETINVILNSSLISTIGVIELTKESQTLQSRYAFWQVFIFAAVFYFAIAFTLSKIAKQLELKLRIPGLGVHND</sequence>
<protein>
    <recommendedName>
        <fullName evidence="10">ABC transmembrane type-1 domain-containing protein</fullName>
    </recommendedName>
</protein>
<gene>
    <name evidence="11" type="ORF">NEF87_002475</name>
</gene>
<comment type="similarity">
    <text evidence="2">Belongs to the binding-protein-dependent transport system permease family. HisMQ subfamily.</text>
</comment>
<evidence type="ECO:0000256" key="6">
    <source>
        <dbReference type="ARBA" id="ARBA00022970"/>
    </source>
</evidence>
<evidence type="ECO:0000256" key="5">
    <source>
        <dbReference type="ARBA" id="ARBA00022692"/>
    </source>
</evidence>
<keyword evidence="12" id="KW-1185">Reference proteome</keyword>
<dbReference type="PROSITE" id="PS50928">
    <property type="entry name" value="ABC_TM1"/>
    <property type="match status" value="1"/>
</dbReference>
<reference evidence="11" key="1">
    <citation type="submission" date="2022-09" db="EMBL/GenBank/DDBJ databases">
        <title>Actin cytoskeleton and complex cell architecture in an #Asgard archaeon.</title>
        <authorList>
            <person name="Ponce Toledo R.I."/>
            <person name="Schleper C."/>
            <person name="Rodrigues Oliveira T."/>
            <person name="Wollweber F."/>
            <person name="Xu J."/>
            <person name="Rittmann S."/>
            <person name="Klingl A."/>
            <person name="Pilhofer M."/>
        </authorList>
    </citation>
    <scope>NUCLEOTIDE SEQUENCE</scope>
    <source>
        <strain evidence="11">B-35</strain>
    </source>
</reference>
<keyword evidence="7 9" id="KW-1133">Transmembrane helix</keyword>
<dbReference type="Proteomes" id="UP001208689">
    <property type="component" value="Chromosome"/>
</dbReference>
<evidence type="ECO:0000256" key="7">
    <source>
        <dbReference type="ARBA" id="ARBA00022989"/>
    </source>
</evidence>
<dbReference type="CDD" id="cd06261">
    <property type="entry name" value="TM_PBP2"/>
    <property type="match status" value="1"/>
</dbReference>
<evidence type="ECO:0000256" key="8">
    <source>
        <dbReference type="ARBA" id="ARBA00023136"/>
    </source>
</evidence>
<evidence type="ECO:0000256" key="9">
    <source>
        <dbReference type="RuleBase" id="RU363032"/>
    </source>
</evidence>
<dbReference type="PANTHER" id="PTHR30614">
    <property type="entry name" value="MEMBRANE COMPONENT OF AMINO ACID ABC TRANSPORTER"/>
    <property type="match status" value="1"/>
</dbReference>
<proteinExistence type="inferred from homology"/>
<evidence type="ECO:0000256" key="4">
    <source>
        <dbReference type="ARBA" id="ARBA00022475"/>
    </source>
</evidence>
<feature type="transmembrane region" description="Helical" evidence="9">
    <location>
        <begin position="143"/>
        <end position="162"/>
    </location>
</feature>
<keyword evidence="4" id="KW-1003">Cell membrane</keyword>
<evidence type="ECO:0000256" key="1">
    <source>
        <dbReference type="ARBA" id="ARBA00004651"/>
    </source>
</evidence>
<dbReference type="SUPFAM" id="SSF161098">
    <property type="entry name" value="MetI-like"/>
    <property type="match status" value="1"/>
</dbReference>
<dbReference type="InterPro" id="IPR000515">
    <property type="entry name" value="MetI-like"/>
</dbReference>
<dbReference type="NCBIfam" id="TIGR01726">
    <property type="entry name" value="HEQRo_perm_3TM"/>
    <property type="match status" value="1"/>
</dbReference>